<dbReference type="EnsemblPlants" id="novel_model_4898_5bd9a17a">
    <property type="protein sequence ID" value="cds.novel_model_4898_5bd9a17a"/>
    <property type="gene ID" value="novel_gene_2562_5bd9a17a"/>
</dbReference>
<organism evidence="1 2">
    <name type="scientific">Cannabis sativa</name>
    <name type="common">Hemp</name>
    <name type="synonym">Marijuana</name>
    <dbReference type="NCBI Taxonomy" id="3483"/>
    <lineage>
        <taxon>Eukaryota</taxon>
        <taxon>Viridiplantae</taxon>
        <taxon>Streptophyta</taxon>
        <taxon>Embryophyta</taxon>
        <taxon>Tracheophyta</taxon>
        <taxon>Spermatophyta</taxon>
        <taxon>Magnoliopsida</taxon>
        <taxon>eudicotyledons</taxon>
        <taxon>Gunneridae</taxon>
        <taxon>Pentapetalae</taxon>
        <taxon>rosids</taxon>
        <taxon>fabids</taxon>
        <taxon>Rosales</taxon>
        <taxon>Cannabaceae</taxon>
        <taxon>Cannabis</taxon>
    </lineage>
</organism>
<dbReference type="EMBL" id="UZAU01000572">
    <property type="status" value="NOT_ANNOTATED_CDS"/>
    <property type="molecule type" value="Genomic_DNA"/>
</dbReference>
<evidence type="ECO:0000313" key="1">
    <source>
        <dbReference type="EnsemblPlants" id="cds.novel_model_4898_5bd9a17a"/>
    </source>
</evidence>
<dbReference type="AlphaFoldDB" id="A0A803R473"/>
<name>A0A803R473_CANSA</name>
<reference evidence="1" key="2">
    <citation type="submission" date="2021-03" db="UniProtKB">
        <authorList>
            <consortium name="EnsemblPlants"/>
        </authorList>
    </citation>
    <scope>IDENTIFICATION</scope>
</reference>
<accession>A0A803R473</accession>
<sequence>MTSTYFFHIILFSFEKLYNNFQLHLLLSRFFFLIFKFKKINFYYINNYLVLRVTSLYFFLR</sequence>
<reference evidence="1" key="1">
    <citation type="submission" date="2018-11" db="EMBL/GenBank/DDBJ databases">
        <authorList>
            <person name="Grassa J C."/>
        </authorList>
    </citation>
    <scope>NUCLEOTIDE SEQUENCE [LARGE SCALE GENOMIC DNA]</scope>
</reference>
<proteinExistence type="predicted"/>
<evidence type="ECO:0000313" key="2">
    <source>
        <dbReference type="Proteomes" id="UP000596661"/>
    </source>
</evidence>
<protein>
    <submittedName>
        <fullName evidence="1">Uncharacterized protein</fullName>
    </submittedName>
</protein>
<dbReference type="Proteomes" id="UP000596661">
    <property type="component" value="Chromosome 6"/>
</dbReference>
<dbReference type="Gramene" id="novel_model_4898_5bd9a17a">
    <property type="protein sequence ID" value="cds.novel_model_4898_5bd9a17a"/>
    <property type="gene ID" value="novel_gene_2562_5bd9a17a"/>
</dbReference>
<keyword evidence="2" id="KW-1185">Reference proteome</keyword>